<keyword evidence="6 7" id="KW-0472">Membrane</keyword>
<dbReference type="GO" id="GO:0016020">
    <property type="term" value="C:membrane"/>
    <property type="evidence" value="ECO:0007669"/>
    <property type="project" value="UniProtKB-SubCell"/>
</dbReference>
<feature type="domain" description="Peptidase S54 rhomboid" evidence="8">
    <location>
        <begin position="190"/>
        <end position="324"/>
    </location>
</feature>
<dbReference type="InterPro" id="IPR022764">
    <property type="entry name" value="Peptidase_S54_rhomboid_dom"/>
</dbReference>
<keyword evidence="5 7" id="KW-1133">Transmembrane helix</keyword>
<feature type="transmembrane region" description="Helical" evidence="7">
    <location>
        <begin position="143"/>
        <end position="164"/>
    </location>
</feature>
<reference evidence="10" key="1">
    <citation type="submission" date="2015-08" db="EMBL/GenBank/DDBJ databases">
        <title>Genome sequence of the strict anaerobe Clostridium homopropionicum LuHBu1 (DSM 5847T).</title>
        <authorList>
            <person name="Poehlein A."/>
            <person name="Beck M."/>
            <person name="Schiel-Bengelsdorf B."/>
            <person name="Bengelsdorf F.R."/>
            <person name="Daniel R."/>
            <person name="Duerre P."/>
        </authorList>
    </citation>
    <scope>NUCLEOTIDE SEQUENCE [LARGE SCALE GENOMIC DNA]</scope>
    <source>
        <strain evidence="10">DSM 5847</strain>
    </source>
</reference>
<dbReference type="Pfam" id="PF01694">
    <property type="entry name" value="Rhomboid"/>
    <property type="match status" value="1"/>
</dbReference>
<dbReference type="PANTHER" id="PTHR43731:SF14">
    <property type="entry name" value="PRESENILIN-ASSOCIATED RHOMBOID-LIKE PROTEIN, MITOCHONDRIAL"/>
    <property type="match status" value="1"/>
</dbReference>
<comment type="caution">
    <text evidence="9">The sequence shown here is derived from an EMBL/GenBank/DDBJ whole genome shotgun (WGS) entry which is preliminary data.</text>
</comment>
<evidence type="ECO:0000256" key="1">
    <source>
        <dbReference type="ARBA" id="ARBA00004141"/>
    </source>
</evidence>
<dbReference type="Gene3D" id="1.20.1540.10">
    <property type="entry name" value="Rhomboid-like"/>
    <property type="match status" value="1"/>
</dbReference>
<dbReference type="InterPro" id="IPR035952">
    <property type="entry name" value="Rhomboid-like_sf"/>
</dbReference>
<evidence type="ECO:0000256" key="5">
    <source>
        <dbReference type="ARBA" id="ARBA00022989"/>
    </source>
</evidence>
<dbReference type="EMBL" id="LHUR01000024">
    <property type="protein sequence ID" value="KOA19382.1"/>
    <property type="molecule type" value="Genomic_DNA"/>
</dbReference>
<dbReference type="EC" id="3.4.21.105" evidence="9"/>
<evidence type="ECO:0000313" key="10">
    <source>
        <dbReference type="Proteomes" id="UP000037043"/>
    </source>
</evidence>
<evidence type="ECO:0000256" key="3">
    <source>
        <dbReference type="ARBA" id="ARBA00022692"/>
    </source>
</evidence>
<dbReference type="PATRIC" id="fig|1121318.3.peg.2181"/>
<keyword evidence="4 9" id="KW-0378">Hydrolase</keyword>
<keyword evidence="9" id="KW-0645">Protease</keyword>
<evidence type="ECO:0000256" key="4">
    <source>
        <dbReference type="ARBA" id="ARBA00022801"/>
    </source>
</evidence>
<dbReference type="GO" id="GO:0004252">
    <property type="term" value="F:serine-type endopeptidase activity"/>
    <property type="evidence" value="ECO:0007669"/>
    <property type="project" value="InterPro"/>
</dbReference>
<dbReference type="STRING" id="36844.SAMN04488501_11321"/>
<organism evidence="9 10">
    <name type="scientific">Clostridium homopropionicum DSM 5847</name>
    <dbReference type="NCBI Taxonomy" id="1121318"/>
    <lineage>
        <taxon>Bacteria</taxon>
        <taxon>Bacillati</taxon>
        <taxon>Bacillota</taxon>
        <taxon>Clostridia</taxon>
        <taxon>Eubacteriales</taxon>
        <taxon>Clostridiaceae</taxon>
        <taxon>Clostridium</taxon>
    </lineage>
</organism>
<feature type="transmembrane region" description="Helical" evidence="7">
    <location>
        <begin position="307"/>
        <end position="326"/>
    </location>
</feature>
<dbReference type="AlphaFoldDB" id="A0A0L6Z8S8"/>
<dbReference type="Proteomes" id="UP000037043">
    <property type="component" value="Unassembled WGS sequence"/>
</dbReference>
<dbReference type="GO" id="GO:0006508">
    <property type="term" value="P:proteolysis"/>
    <property type="evidence" value="ECO:0007669"/>
    <property type="project" value="UniProtKB-KW"/>
</dbReference>
<sequence length="330" mass="37698">MSKENLIKETINIFCQYYRYNIEEFNSKREGQSFWGVSRLGENYNEYMVFLDLSENGELDTDYIYNKHRYENVRIIKVFYIKNKENINWSILSEQSKEEIIVVDKNQYKIVYCSEFARENAVIIERIMEHFKRIKREKKAVKVPVITSILILTNIIMFLLTAYLSGSIFESNTSVLLYLGAKENTLIGNGEYYRLISAMFLHGGIVHIGFNMYALYFLGTMVERAFGKLKFILIYFIGGISSSLASYFFSQAVSVGASGAIFALLGAILIYNLKMGYKANKAMIGNIVSVIFTNIVIGFILPNIDNFGHLGGLAAGLIVTLLIINFNKRL</sequence>
<feature type="transmembrane region" description="Helical" evidence="7">
    <location>
        <begin position="255"/>
        <end position="271"/>
    </location>
</feature>
<comment type="subcellular location">
    <subcellularLocation>
        <location evidence="1">Membrane</location>
        <topology evidence="1">Multi-pass membrane protein</topology>
    </subcellularLocation>
</comment>
<evidence type="ECO:0000256" key="6">
    <source>
        <dbReference type="ARBA" id="ARBA00023136"/>
    </source>
</evidence>
<dbReference type="InterPro" id="IPR050925">
    <property type="entry name" value="Rhomboid_protease_S54"/>
</dbReference>
<keyword evidence="10" id="KW-1185">Reference proteome</keyword>
<feature type="transmembrane region" description="Helical" evidence="7">
    <location>
        <begin position="283"/>
        <end position="301"/>
    </location>
</feature>
<dbReference type="SUPFAM" id="SSF144091">
    <property type="entry name" value="Rhomboid-like"/>
    <property type="match status" value="1"/>
</dbReference>
<proteinExistence type="inferred from homology"/>
<comment type="similarity">
    <text evidence="2">Belongs to the peptidase S54 family.</text>
</comment>
<accession>A0A0L6Z8S8</accession>
<gene>
    <name evidence="9" type="primary">gluP</name>
    <name evidence="9" type="ORF">CLHOM_21730</name>
</gene>
<evidence type="ECO:0000313" key="9">
    <source>
        <dbReference type="EMBL" id="KOA19382.1"/>
    </source>
</evidence>
<name>A0A0L6Z8S8_9CLOT</name>
<evidence type="ECO:0000259" key="8">
    <source>
        <dbReference type="Pfam" id="PF01694"/>
    </source>
</evidence>
<evidence type="ECO:0000256" key="7">
    <source>
        <dbReference type="SAM" id="Phobius"/>
    </source>
</evidence>
<dbReference type="PANTHER" id="PTHR43731">
    <property type="entry name" value="RHOMBOID PROTEASE"/>
    <property type="match status" value="1"/>
</dbReference>
<feature type="transmembrane region" description="Helical" evidence="7">
    <location>
        <begin position="192"/>
        <end position="219"/>
    </location>
</feature>
<keyword evidence="3 7" id="KW-0812">Transmembrane</keyword>
<feature type="transmembrane region" description="Helical" evidence="7">
    <location>
        <begin position="231"/>
        <end position="249"/>
    </location>
</feature>
<dbReference type="RefSeq" id="WP_052221696.1">
    <property type="nucleotide sequence ID" value="NZ_LHUR01000024.1"/>
</dbReference>
<evidence type="ECO:0000256" key="2">
    <source>
        <dbReference type="ARBA" id="ARBA00009045"/>
    </source>
</evidence>
<protein>
    <submittedName>
        <fullName evidence="9">Rhomboid protease GluP</fullName>
        <ecNumber evidence="9">3.4.21.105</ecNumber>
    </submittedName>
</protein>